<evidence type="ECO:0000256" key="1">
    <source>
        <dbReference type="SAM" id="Coils"/>
    </source>
</evidence>
<dbReference type="Proteomes" id="UP000178661">
    <property type="component" value="Unassembled WGS sequence"/>
</dbReference>
<organism evidence="2 3">
    <name type="scientific">Candidatus Nomurabacteria bacterium RIFCSPLOWO2_12_FULL_37_8</name>
    <dbReference type="NCBI Taxonomy" id="1801793"/>
    <lineage>
        <taxon>Bacteria</taxon>
        <taxon>Candidatus Nomuraibacteriota</taxon>
    </lineage>
</organism>
<name>A0A1F6Y7N6_9BACT</name>
<proteinExistence type="predicted"/>
<dbReference type="EMBL" id="MFVR01000001">
    <property type="protein sequence ID" value="OGJ02349.1"/>
    <property type="molecule type" value="Genomic_DNA"/>
</dbReference>
<comment type="caution">
    <text evidence="2">The sequence shown here is derived from an EMBL/GenBank/DDBJ whole genome shotgun (WGS) entry which is preliminary data.</text>
</comment>
<dbReference type="Gene3D" id="3.30.70.60">
    <property type="match status" value="1"/>
</dbReference>
<evidence type="ECO:0000313" key="2">
    <source>
        <dbReference type="EMBL" id="OGJ02349.1"/>
    </source>
</evidence>
<sequence>MIRFILPLALIGITISVFFVFTDPIYKDIAQLRTQLASYNEALNNSKMLENERDKLTAKFNAINPENLMKLEKLLPENIDNIRLILEIEQVALPYGMVLKNIKYNTIKDIAQDASGDVATPQGGGVGEAMNKDYGIWDLEFSTTGTYSNFINFTKDLEKNLRIVDISSIEFSSNINSGPNSSLPEVYQYNFKIKTYWLKN</sequence>
<gene>
    <name evidence="2" type="ORF">A3G98_02220</name>
</gene>
<accession>A0A1F6Y7N6</accession>
<evidence type="ECO:0008006" key="4">
    <source>
        <dbReference type="Google" id="ProtNLM"/>
    </source>
</evidence>
<protein>
    <recommendedName>
        <fullName evidence="4">Type 4a pilus biogenesis protein PilO</fullName>
    </recommendedName>
</protein>
<dbReference type="InterPro" id="IPR014717">
    <property type="entry name" value="Transl_elong_EF1B/ribsomal_bS6"/>
</dbReference>
<reference evidence="2 3" key="1">
    <citation type="journal article" date="2016" name="Nat. Commun.">
        <title>Thousands of microbial genomes shed light on interconnected biogeochemical processes in an aquifer system.</title>
        <authorList>
            <person name="Anantharaman K."/>
            <person name="Brown C.T."/>
            <person name="Hug L.A."/>
            <person name="Sharon I."/>
            <person name="Castelle C.J."/>
            <person name="Probst A.J."/>
            <person name="Thomas B.C."/>
            <person name="Singh A."/>
            <person name="Wilkins M.J."/>
            <person name="Karaoz U."/>
            <person name="Brodie E.L."/>
            <person name="Williams K.H."/>
            <person name="Hubbard S.S."/>
            <person name="Banfield J.F."/>
        </authorList>
    </citation>
    <scope>NUCLEOTIDE SEQUENCE [LARGE SCALE GENOMIC DNA]</scope>
</reference>
<keyword evidence="1" id="KW-0175">Coiled coil</keyword>
<evidence type="ECO:0000313" key="3">
    <source>
        <dbReference type="Proteomes" id="UP000178661"/>
    </source>
</evidence>
<feature type="coiled-coil region" evidence="1">
    <location>
        <begin position="29"/>
        <end position="59"/>
    </location>
</feature>
<dbReference type="AlphaFoldDB" id="A0A1F6Y7N6"/>